<dbReference type="GO" id="GO:0080030">
    <property type="term" value="F:methyl indole-3-acetate esterase activity"/>
    <property type="evidence" value="ECO:0007669"/>
    <property type="project" value="TreeGrafter"/>
</dbReference>
<keyword evidence="3" id="KW-0378">Hydrolase</keyword>
<reference evidence="3 4" key="1">
    <citation type="submission" date="2020-04" db="EMBL/GenBank/DDBJ databases">
        <authorList>
            <person name="De Canck E."/>
        </authorList>
    </citation>
    <scope>NUCLEOTIDE SEQUENCE [LARGE SCALE GENOMIC DNA]</scope>
    <source>
        <strain evidence="3 4">LMG 29542</strain>
    </source>
</reference>
<dbReference type="InterPro" id="IPR029058">
    <property type="entry name" value="AB_hydrolase_fold"/>
</dbReference>
<dbReference type="InterPro" id="IPR045889">
    <property type="entry name" value="MES/HNL"/>
</dbReference>
<protein>
    <submittedName>
        <fullName evidence="3">Pyrethroid hydrolase</fullName>
        <ecNumber evidence="3">3.1.1.88</ecNumber>
    </submittedName>
</protein>
<keyword evidence="4" id="KW-1185">Reference proteome</keyword>
<evidence type="ECO:0000313" key="3">
    <source>
        <dbReference type="EMBL" id="CAB3763235.1"/>
    </source>
</evidence>
<feature type="domain" description="AB hydrolase-1" evidence="2">
    <location>
        <begin position="32"/>
        <end position="302"/>
    </location>
</feature>
<dbReference type="Gene3D" id="3.40.50.1820">
    <property type="entry name" value="alpha/beta hydrolase"/>
    <property type="match status" value="1"/>
</dbReference>
<evidence type="ECO:0000259" key="2">
    <source>
        <dbReference type="Pfam" id="PF12697"/>
    </source>
</evidence>
<name>A0A6J5EDW9_9BURK</name>
<dbReference type="Pfam" id="PF12697">
    <property type="entry name" value="Abhydrolase_6"/>
    <property type="match status" value="1"/>
</dbReference>
<dbReference type="RefSeq" id="WP_175228679.1">
    <property type="nucleotide sequence ID" value="NZ_CADIKH010000021.1"/>
</dbReference>
<dbReference type="GO" id="GO:0080032">
    <property type="term" value="F:methyl jasmonate esterase activity"/>
    <property type="evidence" value="ECO:0007669"/>
    <property type="project" value="TreeGrafter"/>
</dbReference>
<dbReference type="EC" id="3.1.1.88" evidence="3"/>
<dbReference type="SUPFAM" id="SSF53474">
    <property type="entry name" value="alpha/beta-Hydrolases"/>
    <property type="match status" value="1"/>
</dbReference>
<dbReference type="InterPro" id="IPR000073">
    <property type="entry name" value="AB_hydrolase_1"/>
</dbReference>
<dbReference type="GO" id="GO:0102209">
    <property type="term" value="F:trans-permethrin hydrolase activity"/>
    <property type="evidence" value="ECO:0007669"/>
    <property type="project" value="UniProtKB-EC"/>
</dbReference>
<organism evidence="3 4">
    <name type="scientific">Paraburkholderia humisilvae</name>
    <dbReference type="NCBI Taxonomy" id="627669"/>
    <lineage>
        <taxon>Bacteria</taxon>
        <taxon>Pseudomonadati</taxon>
        <taxon>Pseudomonadota</taxon>
        <taxon>Betaproteobacteria</taxon>
        <taxon>Burkholderiales</taxon>
        <taxon>Burkholderiaceae</taxon>
        <taxon>Paraburkholderia</taxon>
    </lineage>
</organism>
<feature type="region of interest" description="Disordered" evidence="1">
    <location>
        <begin position="1"/>
        <end position="22"/>
    </location>
</feature>
<sequence>MIDQHRSDGRTSADGETTRHDGHSPGAVRLPFVLVHGGWWGAWSFERLIPLLMSWGHVALARDLPGHGLNARFPSSYLRRPMDTASFQTERSPNAQITRDDHVDAIIDAIECVSGFGHGEVVLVGHSMSGALISMVAERVPERIAKIVYLAAFMPRTGMAMADYIDAPENAGQLVPHLFRGDPAATGAARIDHRADDAASREMGRRAFCGDMSEEDYRAVVNLTTPDEAVAPMATPVWITPERWGSVERHYIMCLQDYALRPALQTRFIEEADALFPYQPTVVHCLDASHGVVLSQPAALAELLVKIATAGRSDVV</sequence>
<gene>
    <name evidence="3" type="primary">pytH_2</name>
    <name evidence="3" type="ORF">LMG29542_04547</name>
</gene>
<dbReference type="EMBL" id="CADIKH010000021">
    <property type="protein sequence ID" value="CAB3763235.1"/>
    <property type="molecule type" value="Genomic_DNA"/>
</dbReference>
<evidence type="ECO:0000256" key="1">
    <source>
        <dbReference type="SAM" id="MobiDB-lite"/>
    </source>
</evidence>
<dbReference type="PANTHER" id="PTHR10992">
    <property type="entry name" value="METHYLESTERASE FAMILY MEMBER"/>
    <property type="match status" value="1"/>
</dbReference>
<dbReference type="Proteomes" id="UP000494363">
    <property type="component" value="Unassembled WGS sequence"/>
</dbReference>
<dbReference type="PANTHER" id="PTHR10992:SF1086">
    <property type="entry name" value="AB HYDROLASE-1 DOMAIN-CONTAINING PROTEIN"/>
    <property type="match status" value="1"/>
</dbReference>
<evidence type="ECO:0000313" key="4">
    <source>
        <dbReference type="Proteomes" id="UP000494363"/>
    </source>
</evidence>
<dbReference type="AlphaFoldDB" id="A0A6J5EDW9"/>
<proteinExistence type="predicted"/>
<accession>A0A6J5EDW9</accession>